<gene>
    <name evidence="3" type="ORF">GJQ69_01795</name>
    <name evidence="4" type="ORF">GKP14_02555</name>
</gene>
<dbReference type="EMBL" id="CP046051">
    <property type="protein sequence ID" value="QKN23334.1"/>
    <property type="molecule type" value="Genomic_DNA"/>
</dbReference>
<keyword evidence="2" id="KW-0687">Ribonucleoprotein</keyword>
<reference evidence="4" key="2">
    <citation type="journal article" date="2021" name="Appl. Environ. Microbiol.">
        <title>Adaptability of a Caproate-Producing Bacterium Contributes to Its Dominance in an Anaerobic Fermentation System.</title>
        <authorList>
            <person name="Wang H."/>
            <person name="Gu Y."/>
            <person name="Zhou W."/>
            <person name="Zhao D."/>
            <person name="Qiao Z."/>
            <person name="Zheng J."/>
            <person name="Gao J."/>
            <person name="Chen X."/>
            <person name="Ren C."/>
            <person name="Xu Y."/>
        </authorList>
    </citation>
    <scope>NUCLEOTIDE SEQUENCE</scope>
    <source>
        <strain evidence="4">JNU-WLY1368</strain>
    </source>
</reference>
<dbReference type="RefSeq" id="WP_086036510.1">
    <property type="nucleotide sequence ID" value="NZ_CP046051.1"/>
</dbReference>
<dbReference type="GO" id="GO:0005840">
    <property type="term" value="C:ribosome"/>
    <property type="evidence" value="ECO:0007669"/>
    <property type="project" value="UniProtKB-KW"/>
</dbReference>
<proteinExistence type="predicted"/>
<dbReference type="EMBL" id="CP046161">
    <property type="protein sequence ID" value="QKO29985.1"/>
    <property type="molecule type" value="Genomic_DNA"/>
</dbReference>
<accession>A0A859DP78</accession>
<dbReference type="KEGG" id="clf:GJQ69_01795"/>
<dbReference type="Proteomes" id="UP000509623">
    <property type="component" value="Chromosome"/>
</dbReference>
<keyword evidence="6" id="KW-1185">Reference proteome</keyword>
<name>A0A859DP78_9FIRM</name>
<protein>
    <recommendedName>
        <fullName evidence="7">RNA-binding protein</fullName>
    </recommendedName>
</protein>
<evidence type="ECO:0000313" key="4">
    <source>
        <dbReference type="EMBL" id="QKO29985.1"/>
    </source>
</evidence>
<reference evidence="4" key="3">
    <citation type="journal article" date="2022" name="Int. J. Syst. Evol. Microbiol.">
        <title>Caproicibacterium lactatifermentans sp. nov., isolated from pit clay used for the production of Chinese strong aroma-type liquor.</title>
        <authorList>
            <person name="Wang H."/>
            <person name="Gu Y."/>
            <person name="Zhao D."/>
            <person name="Qiao Z."/>
            <person name="Zheng J."/>
            <person name="Gao J."/>
            <person name="Ren C."/>
            <person name="Xu Y."/>
        </authorList>
    </citation>
    <scope>NUCLEOTIDE SEQUENCE</scope>
    <source>
        <strain evidence="4">JNU-WLY1368</strain>
    </source>
</reference>
<evidence type="ECO:0000313" key="5">
    <source>
        <dbReference type="Proteomes" id="UP000501316"/>
    </source>
</evidence>
<evidence type="ECO:0000256" key="1">
    <source>
        <dbReference type="ARBA" id="ARBA00022980"/>
    </source>
</evidence>
<dbReference type="Proteomes" id="UP000501316">
    <property type="component" value="Chromosome"/>
</dbReference>
<sequence length="90" mass="9936">MEMKRGTVARSAAGHDKGSFCAVLSLMGPYALVCDGRRRTLEKPKKKKLIHLFPTRTVLPEEALHSNRALRAALRPFCGRSSSTPEEADL</sequence>
<evidence type="ECO:0000313" key="6">
    <source>
        <dbReference type="Proteomes" id="UP000509623"/>
    </source>
</evidence>
<dbReference type="InterPro" id="IPR041985">
    <property type="entry name" value="Ribosomal_eL14_KOW"/>
</dbReference>
<keyword evidence="1" id="KW-0689">Ribosomal protein</keyword>
<organism evidence="3 5">
    <name type="scientific">Caproicibacterium lactatifermentans</name>
    <dbReference type="NCBI Taxonomy" id="2666138"/>
    <lineage>
        <taxon>Bacteria</taxon>
        <taxon>Bacillati</taxon>
        <taxon>Bacillota</taxon>
        <taxon>Clostridia</taxon>
        <taxon>Eubacteriales</taxon>
        <taxon>Oscillospiraceae</taxon>
        <taxon>Caproicibacterium</taxon>
    </lineage>
</organism>
<dbReference type="GO" id="GO:1990904">
    <property type="term" value="C:ribonucleoprotein complex"/>
    <property type="evidence" value="ECO:0007669"/>
    <property type="project" value="UniProtKB-KW"/>
</dbReference>
<dbReference type="SUPFAM" id="SSF50104">
    <property type="entry name" value="Translation proteins SH3-like domain"/>
    <property type="match status" value="1"/>
</dbReference>
<evidence type="ECO:0000256" key="2">
    <source>
        <dbReference type="ARBA" id="ARBA00023274"/>
    </source>
</evidence>
<evidence type="ECO:0008006" key="7">
    <source>
        <dbReference type="Google" id="ProtNLM"/>
    </source>
</evidence>
<dbReference type="CDD" id="cd06088">
    <property type="entry name" value="KOW_RPL14"/>
    <property type="match status" value="1"/>
</dbReference>
<evidence type="ECO:0000313" key="3">
    <source>
        <dbReference type="EMBL" id="QKN23334.1"/>
    </source>
</evidence>
<reference evidence="5 6" key="1">
    <citation type="submission" date="2019-11" db="EMBL/GenBank/DDBJ databases">
        <authorList>
            <person name="Ren C."/>
            <person name="Wang H."/>
            <person name="Xu Y."/>
        </authorList>
    </citation>
    <scope>NUCLEOTIDE SEQUENCE [LARGE SCALE GENOMIC DNA]</scope>
    <source>
        <strain evidence="6">JNU-WLY1368</strain>
        <strain evidence="3 5">LBM 19010</strain>
    </source>
</reference>
<dbReference type="AlphaFoldDB" id="A0A859DP78"/>
<dbReference type="InterPro" id="IPR008991">
    <property type="entry name" value="Translation_prot_SH3-like_sf"/>
</dbReference>